<gene>
    <name evidence="2" type="ORF">SAMN04244570_1241</name>
</gene>
<evidence type="ECO:0000313" key="2">
    <source>
        <dbReference type="EMBL" id="SKA92077.1"/>
    </source>
</evidence>
<protein>
    <submittedName>
        <fullName evidence="2">Uncharacterized protein</fullName>
    </submittedName>
</protein>
<feature type="region of interest" description="Disordered" evidence="1">
    <location>
        <begin position="22"/>
        <end position="58"/>
    </location>
</feature>
<dbReference type="EMBL" id="FUYJ01000001">
    <property type="protein sequence ID" value="SKA92077.1"/>
    <property type="molecule type" value="Genomic_DNA"/>
</dbReference>
<sequence>MNKTLKEQLIEKGLVQLVKQAKVKKDTRTSKKRNERLSERDWRKLMGSNMPTYGRKKG</sequence>
<organism evidence="2 3">
    <name type="scientific">Sporosarcina newyorkensis</name>
    <dbReference type="NCBI Taxonomy" id="759851"/>
    <lineage>
        <taxon>Bacteria</taxon>
        <taxon>Bacillati</taxon>
        <taxon>Bacillota</taxon>
        <taxon>Bacilli</taxon>
        <taxon>Bacillales</taxon>
        <taxon>Caryophanaceae</taxon>
        <taxon>Sporosarcina</taxon>
    </lineage>
</organism>
<accession>A0A1T4XRA0</accession>
<evidence type="ECO:0000256" key="1">
    <source>
        <dbReference type="SAM" id="MobiDB-lite"/>
    </source>
</evidence>
<dbReference type="RefSeq" id="WP_176132457.1">
    <property type="nucleotide sequence ID" value="NZ_FUYJ01000001.1"/>
</dbReference>
<proteinExistence type="predicted"/>
<feature type="compositionally biased region" description="Basic and acidic residues" evidence="1">
    <location>
        <begin position="35"/>
        <end position="44"/>
    </location>
</feature>
<evidence type="ECO:0000313" key="3">
    <source>
        <dbReference type="Proteomes" id="UP000190042"/>
    </source>
</evidence>
<dbReference type="Proteomes" id="UP000190042">
    <property type="component" value="Unassembled WGS sequence"/>
</dbReference>
<reference evidence="3" key="1">
    <citation type="submission" date="2017-02" db="EMBL/GenBank/DDBJ databases">
        <authorList>
            <person name="Varghese N."/>
            <person name="Submissions S."/>
        </authorList>
    </citation>
    <scope>NUCLEOTIDE SEQUENCE [LARGE SCALE GENOMIC DNA]</scope>
    <source>
        <strain evidence="3">DSM 23966</strain>
    </source>
</reference>
<name>A0A1T4XRA0_9BACL</name>
<dbReference type="AlphaFoldDB" id="A0A1T4XRA0"/>
<keyword evidence="3" id="KW-1185">Reference proteome</keyword>